<feature type="signal peptide" evidence="2">
    <location>
        <begin position="1"/>
        <end position="25"/>
    </location>
</feature>
<dbReference type="NCBIfam" id="NF041556">
    <property type="entry name" value="tannase_B"/>
    <property type="match status" value="1"/>
</dbReference>
<organism evidence="4 5">
    <name type="scientific">Priestia endophytica DSM 13796</name>
    <dbReference type="NCBI Taxonomy" id="1121089"/>
    <lineage>
        <taxon>Bacteria</taxon>
        <taxon>Bacillati</taxon>
        <taxon>Bacillota</taxon>
        <taxon>Bacilli</taxon>
        <taxon>Bacillales</taxon>
        <taxon>Bacillaceae</taxon>
        <taxon>Priestia</taxon>
    </lineage>
</organism>
<dbReference type="Gene3D" id="3.40.50.1820">
    <property type="entry name" value="alpha/beta hydrolase"/>
    <property type="match status" value="1"/>
</dbReference>
<name>A0A1I6B1J9_9BACI</name>
<dbReference type="InterPro" id="IPR029058">
    <property type="entry name" value="AB_hydrolase_fold"/>
</dbReference>
<evidence type="ECO:0000313" key="4">
    <source>
        <dbReference type="EMBL" id="SFQ74805.1"/>
    </source>
</evidence>
<comment type="caution">
    <text evidence="4">The sequence shown here is derived from an EMBL/GenBank/DDBJ whole genome shotgun (WGS) entry which is preliminary data.</text>
</comment>
<reference evidence="4 5" key="1">
    <citation type="submission" date="2016-10" db="EMBL/GenBank/DDBJ databases">
        <authorList>
            <person name="Varghese N."/>
            <person name="Submissions S."/>
        </authorList>
    </citation>
    <scope>NUCLEOTIDE SEQUENCE [LARGE SCALE GENOMIC DNA]</scope>
    <source>
        <strain evidence="4 5">DSM 13796</strain>
    </source>
</reference>
<keyword evidence="2" id="KW-0732">Signal</keyword>
<dbReference type="EMBL" id="FOXX01000008">
    <property type="protein sequence ID" value="SFQ74805.1"/>
    <property type="molecule type" value="Genomic_DNA"/>
</dbReference>
<dbReference type="SUPFAM" id="SSF53474">
    <property type="entry name" value="alpha/beta-Hydrolases"/>
    <property type="match status" value="1"/>
</dbReference>
<proteinExistence type="predicted"/>
<sequence length="533" mass="57824">MKAKKILTSVLVCGFLSAPLMNVSAANSDTNTITKYSLKFNSNNYTEETATVDGKTITYRAYEKIVYVKNPVDTKYEIMNIYVPEEYYDGTSIGSYNVDTAPIFFPNTVGGYMPAEPGSPGLDERSGEPNAALVALSKGYVVAEPGARGRTTQNESGEYTGKAPAAIVDLKAAVRYLRYNDKIMPGDAEKIISNGTSAGGALSALLGATGNSKDYDSYLKKLGAANERDDIFAVSSYAAITDLDHADMAYEWLFNGINDYKKLVISSDTDYHIQREMVEGTLTEDQIQVSNELSALFPNYVNSLKLTDSNGTPLTLNKNGNGTFKEYVKSFVMDSAQKALDSGTDLSSLTWITIKGGKVTDLDFDQYIQYVGRMKTPSAFDGLDLTNAENELFGTSTTKAQHFTQYGLENSTVSSTLADASVIKMLNPLYYIGTKGTTTSSYWRIRQGTVDNDTSLAVPTLLSAKLENSGFNVDFSMPWDQSHGGDYDLDELFDWTDSIVASSKASSSSNGKKLANTSNNGKGSNVNKNAKSS</sequence>
<feature type="region of interest" description="Disordered" evidence="1">
    <location>
        <begin position="502"/>
        <end position="533"/>
    </location>
</feature>
<dbReference type="RefSeq" id="WP_061805682.1">
    <property type="nucleotide sequence ID" value="NZ_FOXX01000008.1"/>
</dbReference>
<dbReference type="GeneID" id="93711776"/>
<evidence type="ECO:0000256" key="2">
    <source>
        <dbReference type="SAM" id="SignalP"/>
    </source>
</evidence>
<evidence type="ECO:0000256" key="1">
    <source>
        <dbReference type="SAM" id="MobiDB-lite"/>
    </source>
</evidence>
<feature type="domain" description="BD-FAE-like" evidence="3">
    <location>
        <begin position="137"/>
        <end position="250"/>
    </location>
</feature>
<evidence type="ECO:0000259" key="3">
    <source>
        <dbReference type="Pfam" id="PF20434"/>
    </source>
</evidence>
<dbReference type="InterPro" id="IPR048124">
    <property type="entry name" value="Tannase_B"/>
</dbReference>
<dbReference type="Pfam" id="PF20434">
    <property type="entry name" value="BD-FAE"/>
    <property type="match status" value="1"/>
</dbReference>
<dbReference type="Proteomes" id="UP000182762">
    <property type="component" value="Unassembled WGS sequence"/>
</dbReference>
<accession>A0A1I6B1J9</accession>
<keyword evidence="5" id="KW-1185">Reference proteome</keyword>
<gene>
    <name evidence="4" type="ORF">SAMN02745910_03162</name>
</gene>
<dbReference type="InterPro" id="IPR049492">
    <property type="entry name" value="BD-FAE-like_dom"/>
</dbReference>
<feature type="chain" id="PRO_5047197501" description="BD-FAE-like domain-containing protein" evidence="2">
    <location>
        <begin position="26"/>
        <end position="533"/>
    </location>
</feature>
<evidence type="ECO:0000313" key="5">
    <source>
        <dbReference type="Proteomes" id="UP000182762"/>
    </source>
</evidence>
<protein>
    <recommendedName>
        <fullName evidence="3">BD-FAE-like domain-containing protein</fullName>
    </recommendedName>
</protein>